<feature type="chain" id="PRO_5022047322" evidence="7">
    <location>
        <begin position="29"/>
        <end position="135"/>
    </location>
</feature>
<evidence type="ECO:0000256" key="3">
    <source>
        <dbReference type="ARBA" id="ARBA00022525"/>
    </source>
</evidence>
<evidence type="ECO:0000256" key="2">
    <source>
        <dbReference type="ARBA" id="ARBA00010472"/>
    </source>
</evidence>
<dbReference type="GO" id="GO:0004867">
    <property type="term" value="F:serine-type endopeptidase inhibitor activity"/>
    <property type="evidence" value="ECO:0007669"/>
    <property type="project" value="UniProtKB-KW"/>
</dbReference>
<dbReference type="GO" id="GO:0005576">
    <property type="term" value="C:extracellular region"/>
    <property type="evidence" value="ECO:0007669"/>
    <property type="project" value="UniProtKB-SubCell"/>
</dbReference>
<organism evidence="9 10">
    <name type="scientific">Actinomadura hallensis</name>
    <dbReference type="NCBI Taxonomy" id="337895"/>
    <lineage>
        <taxon>Bacteria</taxon>
        <taxon>Bacillati</taxon>
        <taxon>Actinomycetota</taxon>
        <taxon>Actinomycetes</taxon>
        <taxon>Streptosporangiales</taxon>
        <taxon>Thermomonosporaceae</taxon>
        <taxon>Actinomadura</taxon>
    </lineage>
</organism>
<dbReference type="InterPro" id="IPR023549">
    <property type="entry name" value="Subtilisin_inhibitor"/>
</dbReference>
<accession>A0A543ICF8</accession>
<dbReference type="OrthoDB" id="3542626at2"/>
<dbReference type="SUPFAM" id="SSF55399">
    <property type="entry name" value="Subtilisin inhibitor"/>
    <property type="match status" value="1"/>
</dbReference>
<gene>
    <name evidence="9" type="ORF">FHX41_1912</name>
</gene>
<evidence type="ECO:0000256" key="6">
    <source>
        <dbReference type="ARBA" id="ARBA00023157"/>
    </source>
</evidence>
<keyword evidence="6" id="KW-1015">Disulfide bond</keyword>
<feature type="domain" description="Subtilisin inhibitor" evidence="8">
    <location>
        <begin position="51"/>
        <end position="120"/>
    </location>
</feature>
<comment type="similarity">
    <text evidence="2">Belongs to the protease inhibitor I16 (SSI) family.</text>
</comment>
<evidence type="ECO:0000256" key="5">
    <source>
        <dbReference type="ARBA" id="ARBA00022900"/>
    </source>
</evidence>
<sequence>MTMSRARFRWAAALAGMAVLTQAAPAQAQAPAPSEPVGAYLLMVTPLEGTVTAKTLWCGPDGGTLSAAARACAQLRAVDGHVARIPPREGPCTLEYAPVRVSADGRWRGEPRHFVRTYPNRCAAMRDTGGILFGE</sequence>
<name>A0A543ICF8_9ACTN</name>
<dbReference type="Gene3D" id="3.30.350.10">
    <property type="entry name" value="Subtilisin inhibitor-like"/>
    <property type="match status" value="1"/>
</dbReference>
<proteinExistence type="inferred from homology"/>
<dbReference type="Pfam" id="PF00720">
    <property type="entry name" value="SSI"/>
    <property type="match status" value="1"/>
</dbReference>
<evidence type="ECO:0000313" key="9">
    <source>
        <dbReference type="EMBL" id="TQM68269.1"/>
    </source>
</evidence>
<evidence type="ECO:0000259" key="8">
    <source>
        <dbReference type="Pfam" id="PF00720"/>
    </source>
</evidence>
<protein>
    <submittedName>
        <fullName evidence="9">Subtilisin inhibitor-like</fullName>
    </submittedName>
</protein>
<dbReference type="RefSeq" id="WP_141967608.1">
    <property type="nucleotide sequence ID" value="NZ_VFPO01000001.1"/>
</dbReference>
<evidence type="ECO:0000313" key="10">
    <source>
        <dbReference type="Proteomes" id="UP000316706"/>
    </source>
</evidence>
<keyword evidence="5" id="KW-0722">Serine protease inhibitor</keyword>
<comment type="subcellular location">
    <subcellularLocation>
        <location evidence="1">Secreted</location>
    </subcellularLocation>
</comment>
<evidence type="ECO:0000256" key="4">
    <source>
        <dbReference type="ARBA" id="ARBA00022690"/>
    </source>
</evidence>
<dbReference type="Proteomes" id="UP000316706">
    <property type="component" value="Unassembled WGS sequence"/>
</dbReference>
<dbReference type="AlphaFoldDB" id="A0A543ICF8"/>
<keyword evidence="4" id="KW-0646">Protease inhibitor</keyword>
<comment type="caution">
    <text evidence="9">The sequence shown here is derived from an EMBL/GenBank/DDBJ whole genome shotgun (WGS) entry which is preliminary data.</text>
</comment>
<keyword evidence="7" id="KW-0732">Signal</keyword>
<keyword evidence="3" id="KW-0964">Secreted</keyword>
<evidence type="ECO:0000256" key="1">
    <source>
        <dbReference type="ARBA" id="ARBA00004613"/>
    </source>
</evidence>
<keyword evidence="10" id="KW-1185">Reference proteome</keyword>
<dbReference type="EMBL" id="VFPO01000001">
    <property type="protein sequence ID" value="TQM68269.1"/>
    <property type="molecule type" value="Genomic_DNA"/>
</dbReference>
<dbReference type="InterPro" id="IPR036819">
    <property type="entry name" value="Subtilisin_inhibitor-like_sf"/>
</dbReference>
<reference evidence="9 10" key="1">
    <citation type="submission" date="2019-06" db="EMBL/GenBank/DDBJ databases">
        <title>Sequencing the genomes of 1000 actinobacteria strains.</title>
        <authorList>
            <person name="Klenk H.-P."/>
        </authorList>
    </citation>
    <scope>NUCLEOTIDE SEQUENCE [LARGE SCALE GENOMIC DNA]</scope>
    <source>
        <strain evidence="9 10">DSM 45043</strain>
    </source>
</reference>
<feature type="signal peptide" evidence="7">
    <location>
        <begin position="1"/>
        <end position="28"/>
    </location>
</feature>
<evidence type="ECO:0000256" key="7">
    <source>
        <dbReference type="SAM" id="SignalP"/>
    </source>
</evidence>